<keyword evidence="1" id="KW-0963">Cytoplasm</keyword>
<dbReference type="GO" id="GO:0008168">
    <property type="term" value="F:methyltransferase activity"/>
    <property type="evidence" value="ECO:0007669"/>
    <property type="project" value="UniProtKB-KW"/>
</dbReference>
<dbReference type="PANTHER" id="PTHR46111:SF1">
    <property type="entry name" value="RIBOSOMAL RNA SMALL SUBUNIT METHYLTRANSFERASE I"/>
    <property type="match status" value="1"/>
</dbReference>
<keyword evidence="2" id="KW-0698">rRNA processing</keyword>
<dbReference type="InterPro" id="IPR000878">
    <property type="entry name" value="4pyrrol_Mease"/>
</dbReference>
<dbReference type="PROSITE" id="PS01296">
    <property type="entry name" value="RSMI"/>
    <property type="match status" value="1"/>
</dbReference>
<reference evidence="7" key="1">
    <citation type="submission" date="2015-10" db="EMBL/GenBank/DDBJ databases">
        <authorList>
            <person name="Gilbert D.G."/>
        </authorList>
    </citation>
    <scope>NUCLEOTIDE SEQUENCE</scope>
</reference>
<organism evidence="7">
    <name type="scientific">hydrothermal vent metagenome</name>
    <dbReference type="NCBI Taxonomy" id="652676"/>
    <lineage>
        <taxon>unclassified sequences</taxon>
        <taxon>metagenomes</taxon>
        <taxon>ecological metagenomes</taxon>
    </lineage>
</organism>
<dbReference type="Pfam" id="PF00590">
    <property type="entry name" value="TP_methylase"/>
    <property type="match status" value="1"/>
</dbReference>
<evidence type="ECO:0000256" key="5">
    <source>
        <dbReference type="ARBA" id="ARBA00022691"/>
    </source>
</evidence>
<dbReference type="HAMAP" id="MF_01877">
    <property type="entry name" value="16SrRNA_methyltr_I"/>
    <property type="match status" value="1"/>
</dbReference>
<dbReference type="FunFam" id="3.30.950.10:FF:000002">
    <property type="entry name" value="Ribosomal RNA small subunit methyltransferase I"/>
    <property type="match status" value="1"/>
</dbReference>
<evidence type="ECO:0000256" key="4">
    <source>
        <dbReference type="ARBA" id="ARBA00022679"/>
    </source>
</evidence>
<keyword evidence="3 7" id="KW-0489">Methyltransferase</keyword>
<dbReference type="Gene3D" id="3.30.950.10">
    <property type="entry name" value="Methyltransferase, Cobalt-precorrin-4 Transmethylase, Domain 2"/>
    <property type="match status" value="1"/>
</dbReference>
<evidence type="ECO:0000313" key="7">
    <source>
        <dbReference type="EMBL" id="CUS51697.1"/>
    </source>
</evidence>
<dbReference type="InterPro" id="IPR014776">
    <property type="entry name" value="4pyrrole_Mease_sub2"/>
</dbReference>
<dbReference type="InterPro" id="IPR014777">
    <property type="entry name" value="4pyrrole_Mease_sub1"/>
</dbReference>
<sequence>MSVSGSGTLYVVATPIGNLGDLTARAAEVLASVDRIAAEDTRHTRILLQHIGVSKRLFSLHQHNERARSRQIIDSLLRGEDIALVSDAGTPLISDPGYLLVRDCLATGLPVLTVPGPSAVTAALAVSGLPTDRFAFEGFLPPRSSARRRMLQDLAKEPRTLVFFESPRRLKATLADMVRAMGGVRRVSVLRELTKRFEETVLATLDEMAERFENDDHPVRGELVIIVEGCPDPVTQRLISPDDVLPILAEHLQPGVASQVAIKLFGGRRNDYYDRILALAKPDASDS</sequence>
<dbReference type="AlphaFoldDB" id="A0A160TQC8"/>
<evidence type="ECO:0000256" key="2">
    <source>
        <dbReference type="ARBA" id="ARBA00022552"/>
    </source>
</evidence>
<dbReference type="SUPFAM" id="SSF53790">
    <property type="entry name" value="Tetrapyrrole methylase"/>
    <property type="match status" value="1"/>
</dbReference>
<name>A0A160TQC8_9ZZZZ</name>
<evidence type="ECO:0000256" key="1">
    <source>
        <dbReference type="ARBA" id="ARBA00022490"/>
    </source>
</evidence>
<dbReference type="NCBIfam" id="TIGR00096">
    <property type="entry name" value="16S rRNA (cytidine(1402)-2'-O)-methyltransferase"/>
    <property type="match status" value="1"/>
</dbReference>
<dbReference type="FunFam" id="3.40.1010.10:FF:000007">
    <property type="entry name" value="Ribosomal RNA small subunit methyltransferase I"/>
    <property type="match status" value="1"/>
</dbReference>
<proteinExistence type="inferred from homology"/>
<keyword evidence="5" id="KW-0949">S-adenosyl-L-methionine</keyword>
<gene>
    <name evidence="7" type="ORF">MGWOODY_XGa2422</name>
</gene>
<evidence type="ECO:0000256" key="3">
    <source>
        <dbReference type="ARBA" id="ARBA00022603"/>
    </source>
</evidence>
<dbReference type="GO" id="GO:0006364">
    <property type="term" value="P:rRNA processing"/>
    <property type="evidence" value="ECO:0007669"/>
    <property type="project" value="UniProtKB-KW"/>
</dbReference>
<dbReference type="PANTHER" id="PTHR46111">
    <property type="entry name" value="RIBOSOMAL RNA SMALL SUBUNIT METHYLTRANSFERASE I"/>
    <property type="match status" value="1"/>
</dbReference>
<dbReference type="InterPro" id="IPR018063">
    <property type="entry name" value="SAM_MeTrfase_RsmI_CS"/>
</dbReference>
<dbReference type="InterPro" id="IPR035996">
    <property type="entry name" value="4pyrrol_Methylase_sf"/>
</dbReference>
<keyword evidence="4 7" id="KW-0808">Transferase</keyword>
<dbReference type="EMBL" id="CZRL01000064">
    <property type="protein sequence ID" value="CUS51697.1"/>
    <property type="molecule type" value="Genomic_DNA"/>
</dbReference>
<dbReference type="GO" id="GO:0032259">
    <property type="term" value="P:methylation"/>
    <property type="evidence" value="ECO:0007669"/>
    <property type="project" value="UniProtKB-KW"/>
</dbReference>
<evidence type="ECO:0000259" key="6">
    <source>
        <dbReference type="Pfam" id="PF00590"/>
    </source>
</evidence>
<protein>
    <submittedName>
        <fullName evidence="7">rRNA small subunit methyltransferase I</fullName>
    </submittedName>
</protein>
<feature type="domain" description="Tetrapyrrole methylase" evidence="6">
    <location>
        <begin position="8"/>
        <end position="208"/>
    </location>
</feature>
<dbReference type="PIRSF" id="PIRSF005917">
    <property type="entry name" value="MTase_YraL"/>
    <property type="match status" value="1"/>
</dbReference>
<dbReference type="InterPro" id="IPR008189">
    <property type="entry name" value="rRNA_ssu_MeTfrase_I"/>
</dbReference>
<accession>A0A160TQC8</accession>
<dbReference type="Gene3D" id="3.40.1010.10">
    <property type="entry name" value="Cobalt-precorrin-4 Transmethylase, Domain 1"/>
    <property type="match status" value="1"/>
</dbReference>
<dbReference type="CDD" id="cd11648">
    <property type="entry name" value="RsmI"/>
    <property type="match status" value="1"/>
</dbReference>